<sequence length="852" mass="91255">MSDHGRAAPGEYWARSGLEALSAEELLSRGIAENGRGRLRNARRILAHALESADGDGLRARISAPLAYAMGQLGDTSGAELLCRTALALPELPPATRGILSGQLGTLVLHRGGVDAALALFRTAVALVEDPVARANVLLNHGVALLQRRRLRECADEFAAAAELFAELGDAAGEAQARHNLGYTALLAGDLVLALTQMNAARDELGRESPLAAAISDLDRAEALREAGQLHESAALLEQAARAFGRLRRPQTRGEAELQLAQTLLGYDPARAAQVAQRAAQRFRALGSDSWEVRADGVRLRALLTPTADRTSSKPVSADLEAACAHTARRLSRFGFRVEARALGYVRDAALSRSGHPPRRAPRLDPDDPLSVRVLAHEARAARSAALGRDADARRHAADGIREVSAWQRSFGSLDMLSSAAIHGTGVFAEGIAASIRSGKPEVVFEWSEYARHFTQQVSPVRPPQDPRHAADLAEIRALRAELATPDWADDPRVVALRRRVSERQWVGTSSIDGPPSLTLHEFREYLDDETVLLSFVYARGRLTCLVVGRQAPPALVDLSWRAVRDLHDGLHSELNAAAATHGSPAGRLIRETLERRLARLSQALVDDAMRIAGDARRVLITVPGELHGTPWGMLPALRGRVITNVRSASRWAHGSRTPFALERAGFVVGPRIARGTEEAQSGARPWWLEAERRARGSGGDAVHVLADGAARVEHATALAEEVDVLHVVAHGRHSADSPLLSGFELADGTLFGYDIDAIAKAPDLVVLSACELGRSSVRWGEEAIGMARAWLHAGARCVIAAPVTVADDVACELLSVMHEGLAARLDPAEALAAAVAETGHDSPFLCYGSGF</sequence>
<dbReference type="InterPro" id="IPR024983">
    <property type="entry name" value="CHAT_dom"/>
</dbReference>
<dbReference type="Pfam" id="PF12770">
    <property type="entry name" value="CHAT"/>
    <property type="match status" value="1"/>
</dbReference>
<accession>A0A6I6DUQ8</accession>
<dbReference type="EMBL" id="CP032550">
    <property type="protein sequence ID" value="QGU27836.1"/>
    <property type="molecule type" value="Genomic_DNA"/>
</dbReference>
<dbReference type="OrthoDB" id="9761935at2"/>
<dbReference type="SUPFAM" id="SSF48452">
    <property type="entry name" value="TPR-like"/>
    <property type="match status" value="2"/>
</dbReference>
<evidence type="ECO:0000313" key="2">
    <source>
        <dbReference type="EMBL" id="QGU27836.1"/>
    </source>
</evidence>
<reference evidence="2 3" key="1">
    <citation type="submission" date="2018-09" db="EMBL/GenBank/DDBJ databases">
        <title>Whole genome sequencing of Microbacterium oryzae strain MB-10T.</title>
        <authorList>
            <person name="Das S.K."/>
        </authorList>
    </citation>
    <scope>NUCLEOTIDE SEQUENCE [LARGE SCALE GENOMIC DNA]</scope>
    <source>
        <strain evidence="2 3">MB-10</strain>
    </source>
</reference>
<evidence type="ECO:0000313" key="3">
    <source>
        <dbReference type="Proteomes" id="UP000422989"/>
    </source>
</evidence>
<dbReference type="PANTHER" id="PTHR10098">
    <property type="entry name" value="RAPSYN-RELATED"/>
    <property type="match status" value="1"/>
</dbReference>
<dbReference type="Proteomes" id="UP000422989">
    <property type="component" value="Chromosome"/>
</dbReference>
<dbReference type="RefSeq" id="WP_156242342.1">
    <property type="nucleotide sequence ID" value="NZ_BAAAZL010000004.1"/>
</dbReference>
<name>A0A6I6DUQ8_9MICO</name>
<dbReference type="KEGG" id="moj:D7D94_09315"/>
<keyword evidence="3" id="KW-1185">Reference proteome</keyword>
<organism evidence="2 3">
    <name type="scientific">Microbacterium oryzae</name>
    <dbReference type="NCBI Taxonomy" id="743009"/>
    <lineage>
        <taxon>Bacteria</taxon>
        <taxon>Bacillati</taxon>
        <taxon>Actinomycetota</taxon>
        <taxon>Actinomycetes</taxon>
        <taxon>Micrococcales</taxon>
        <taxon>Microbacteriaceae</taxon>
        <taxon>Microbacterium</taxon>
    </lineage>
</organism>
<protein>
    <submittedName>
        <fullName evidence="2">CHAT domain-containing protein</fullName>
    </submittedName>
</protein>
<feature type="domain" description="CHAT" evidence="1">
    <location>
        <begin position="598"/>
        <end position="836"/>
    </location>
</feature>
<dbReference type="Gene3D" id="1.25.40.10">
    <property type="entry name" value="Tetratricopeptide repeat domain"/>
    <property type="match status" value="1"/>
</dbReference>
<dbReference type="InterPro" id="IPR011990">
    <property type="entry name" value="TPR-like_helical_dom_sf"/>
</dbReference>
<evidence type="ECO:0000259" key="1">
    <source>
        <dbReference type="Pfam" id="PF12770"/>
    </source>
</evidence>
<dbReference type="PANTHER" id="PTHR10098:SF108">
    <property type="entry name" value="TETRATRICOPEPTIDE REPEAT PROTEIN 28"/>
    <property type="match status" value="1"/>
</dbReference>
<dbReference type="AlphaFoldDB" id="A0A6I6DUQ8"/>
<proteinExistence type="predicted"/>
<gene>
    <name evidence="2" type="ORF">D7D94_09315</name>
</gene>